<proteinExistence type="predicted"/>
<keyword evidence="1" id="KW-1133">Transmembrane helix</keyword>
<dbReference type="RefSeq" id="WP_290295648.1">
    <property type="nucleotide sequence ID" value="NZ_JAUFQR010000001.1"/>
</dbReference>
<comment type="caution">
    <text evidence="2">The sequence shown here is derived from an EMBL/GenBank/DDBJ whole genome shotgun (WGS) entry which is preliminary data.</text>
</comment>
<protein>
    <recommendedName>
        <fullName evidence="4">DUF4199 domain-containing protein</fullName>
    </recommendedName>
</protein>
<gene>
    <name evidence="2" type="ORF">ACFONJ_06500</name>
</gene>
<keyword evidence="1" id="KW-0812">Transmembrane</keyword>
<feature type="transmembrane region" description="Helical" evidence="1">
    <location>
        <begin position="12"/>
        <end position="31"/>
    </location>
</feature>
<evidence type="ECO:0000313" key="2">
    <source>
        <dbReference type="EMBL" id="MFC3755611.1"/>
    </source>
</evidence>
<sequence>MKHKIYIKNVILFSLVLFLLTQFFIFFYRYFHLGNFSKENALLFSIYWYGLMLSYILTLYFALKKIILESKELKLGKLIIASLAIIFIVYHINFFVGYIKYYYIDEKDKIVAHNTIDRLKNLLNGEDNSAPSYEPFNIFIKYPYLLLIDILSEFNIIRLFFFLITDRIIMPLLLSLALYKWYKKHPEKIK</sequence>
<evidence type="ECO:0000256" key="1">
    <source>
        <dbReference type="SAM" id="Phobius"/>
    </source>
</evidence>
<keyword evidence="1" id="KW-0472">Membrane</keyword>
<dbReference type="EMBL" id="JBHRYO010000002">
    <property type="protein sequence ID" value="MFC3755611.1"/>
    <property type="molecule type" value="Genomic_DNA"/>
</dbReference>
<dbReference type="Proteomes" id="UP001595735">
    <property type="component" value="Unassembled WGS sequence"/>
</dbReference>
<feature type="transmembrane region" description="Helical" evidence="1">
    <location>
        <begin position="46"/>
        <end position="63"/>
    </location>
</feature>
<organism evidence="2 3">
    <name type="scientific">Chryseobacterium tructae</name>
    <dbReference type="NCBI Taxonomy" id="1037380"/>
    <lineage>
        <taxon>Bacteria</taxon>
        <taxon>Pseudomonadati</taxon>
        <taxon>Bacteroidota</taxon>
        <taxon>Flavobacteriia</taxon>
        <taxon>Flavobacteriales</taxon>
        <taxon>Weeksellaceae</taxon>
        <taxon>Chryseobacterium group</taxon>
        <taxon>Chryseobacterium</taxon>
    </lineage>
</organism>
<accession>A0ABV7XRH0</accession>
<name>A0ABV7XRH0_9FLAO</name>
<evidence type="ECO:0008006" key="4">
    <source>
        <dbReference type="Google" id="ProtNLM"/>
    </source>
</evidence>
<feature type="transmembrane region" description="Helical" evidence="1">
    <location>
        <begin position="75"/>
        <end position="99"/>
    </location>
</feature>
<keyword evidence="3" id="KW-1185">Reference proteome</keyword>
<feature type="transmembrane region" description="Helical" evidence="1">
    <location>
        <begin position="156"/>
        <end position="179"/>
    </location>
</feature>
<reference evidence="3" key="1">
    <citation type="journal article" date="2019" name="Int. J. Syst. Evol. Microbiol.">
        <title>The Global Catalogue of Microorganisms (GCM) 10K type strain sequencing project: providing services to taxonomists for standard genome sequencing and annotation.</title>
        <authorList>
            <consortium name="The Broad Institute Genomics Platform"/>
            <consortium name="The Broad Institute Genome Sequencing Center for Infectious Disease"/>
            <person name="Wu L."/>
            <person name="Ma J."/>
        </authorList>
    </citation>
    <scope>NUCLEOTIDE SEQUENCE [LARGE SCALE GENOMIC DNA]</scope>
    <source>
        <strain evidence="3">CECT 7798</strain>
    </source>
</reference>
<evidence type="ECO:0000313" key="3">
    <source>
        <dbReference type="Proteomes" id="UP001595735"/>
    </source>
</evidence>